<name>A0AAU7TDB6_9ACTN</name>
<accession>A0AAU7TDB6</accession>
<dbReference type="EMBL" id="CP158165">
    <property type="protein sequence ID" value="XBV24726.1"/>
    <property type="molecule type" value="Genomic_DNA"/>
</dbReference>
<gene>
    <name evidence="1" type="ORF">ABN611_40035</name>
</gene>
<sequence length="86" mass="8876">MSVVQQLKEQLHHMSTEANRAAGSLGGFQSNFARSSAQVQALIAGSATRTDREISELLDAAGKAVGDAVQALQIAASGCASYANQI</sequence>
<protein>
    <submittedName>
        <fullName evidence="1">Uncharacterized protein</fullName>
    </submittedName>
</protein>
<reference evidence="1" key="1">
    <citation type="submission" date="2024-06" db="EMBL/GenBank/DDBJ databases">
        <title>Kribbella sp. strain HUAS MG21 genome sequences.</title>
        <authorList>
            <person name="Mo P."/>
        </authorList>
    </citation>
    <scope>NUCLEOTIDE SEQUENCE</scope>
    <source>
        <strain evidence="1">HUAS MG21</strain>
    </source>
</reference>
<dbReference type="RefSeq" id="WP_350277546.1">
    <property type="nucleotide sequence ID" value="NZ_CP158165.1"/>
</dbReference>
<dbReference type="AlphaFoldDB" id="A0AAU7TDB6"/>
<evidence type="ECO:0000313" key="1">
    <source>
        <dbReference type="EMBL" id="XBV24726.1"/>
    </source>
</evidence>
<organism evidence="1">
    <name type="scientific">Kribbella sp. HUAS MG21</name>
    <dbReference type="NCBI Taxonomy" id="3160966"/>
    <lineage>
        <taxon>Bacteria</taxon>
        <taxon>Bacillati</taxon>
        <taxon>Actinomycetota</taxon>
        <taxon>Actinomycetes</taxon>
        <taxon>Propionibacteriales</taxon>
        <taxon>Kribbellaceae</taxon>
        <taxon>Kribbella</taxon>
    </lineage>
</organism>
<proteinExistence type="predicted"/>